<dbReference type="Gene3D" id="3.40.50.1820">
    <property type="entry name" value="alpha/beta hydrolase"/>
    <property type="match status" value="1"/>
</dbReference>
<dbReference type="SUPFAM" id="SSF53474">
    <property type="entry name" value="alpha/beta-Hydrolases"/>
    <property type="match status" value="1"/>
</dbReference>
<dbReference type="Proteomes" id="UP001317963">
    <property type="component" value="Chromosome"/>
</dbReference>
<name>A0ABY6Q302_9GAMM</name>
<reference evidence="2 3" key="1">
    <citation type="submission" date="2019-02" db="EMBL/GenBank/DDBJ databases">
        <title>Halieaceae_genomes.</title>
        <authorList>
            <person name="Li S.-H."/>
        </authorList>
    </citation>
    <scope>NUCLEOTIDE SEQUENCE [LARGE SCALE GENOMIC DNA]</scope>
    <source>
        <strain evidence="2 3">JH123</strain>
    </source>
</reference>
<dbReference type="InterPro" id="IPR013094">
    <property type="entry name" value="AB_hydrolase_3"/>
</dbReference>
<evidence type="ECO:0000313" key="3">
    <source>
        <dbReference type="Proteomes" id="UP001317963"/>
    </source>
</evidence>
<dbReference type="GO" id="GO:0016787">
    <property type="term" value="F:hydrolase activity"/>
    <property type="evidence" value="ECO:0007669"/>
    <property type="project" value="UniProtKB-KW"/>
</dbReference>
<dbReference type="PANTHER" id="PTHR23025">
    <property type="entry name" value="TRIACYLGLYCEROL LIPASE"/>
    <property type="match status" value="1"/>
</dbReference>
<feature type="domain" description="Alpha/beta hydrolase fold-3" evidence="1">
    <location>
        <begin position="61"/>
        <end position="267"/>
    </location>
</feature>
<dbReference type="EMBL" id="CP036501">
    <property type="protein sequence ID" value="UZP73594.1"/>
    <property type="molecule type" value="Genomic_DNA"/>
</dbReference>
<dbReference type="PANTHER" id="PTHR23025:SF3">
    <property type="entry name" value="HORMONE-SENSITIVE LIPASE"/>
    <property type="match status" value="1"/>
</dbReference>
<evidence type="ECO:0000259" key="1">
    <source>
        <dbReference type="Pfam" id="PF07859"/>
    </source>
</evidence>
<evidence type="ECO:0000313" key="2">
    <source>
        <dbReference type="EMBL" id="UZP73594.1"/>
    </source>
</evidence>
<gene>
    <name evidence="2" type="ORF">E0F26_02085</name>
</gene>
<proteinExistence type="predicted"/>
<keyword evidence="3" id="KW-1185">Reference proteome</keyword>
<protein>
    <submittedName>
        <fullName evidence="2">Alpha/beta hydrolase</fullName>
    </submittedName>
</protein>
<organism evidence="2 3">
    <name type="scientific">Candidatus Paraluminiphilus aquimaris</name>
    <dbReference type="NCBI Taxonomy" id="2518994"/>
    <lineage>
        <taxon>Bacteria</taxon>
        <taxon>Pseudomonadati</taxon>
        <taxon>Pseudomonadota</taxon>
        <taxon>Gammaproteobacteria</taxon>
        <taxon>Cellvibrionales</taxon>
        <taxon>Halieaceae</taxon>
        <taxon>Candidatus Paraluminiphilus</taxon>
    </lineage>
</organism>
<dbReference type="InterPro" id="IPR029058">
    <property type="entry name" value="AB_hydrolase_fold"/>
</dbReference>
<keyword evidence="2" id="KW-0378">Hydrolase</keyword>
<sequence>MTSLLNRLIAKFARSLYLRRHNKAWEGIPRAKVPVSNLCVELDGRQVSLRMYHGNADKPMVIYTHGGGWVVGSLDTHDRFCRALSQQSGCSLISIDYRLAPEYQFPAAHDDSLEASRWVIDNLTNLAPNNGMFILAGDSAGGNIAIATTLALTHQYGMAGCLAIYPATQHYITDLPSYTEHAKSGLVPARNMRWCCDAYLGNIAPADPSLERIFPGRRTSLNNFPRTLIITAEKDPIRDDGARFAVRLHRAGCKVMYKHLETASHGLVCSEGDSGDFQRAVSLASQWLATPLILKSPQED</sequence>
<dbReference type="Pfam" id="PF07859">
    <property type="entry name" value="Abhydrolase_3"/>
    <property type="match status" value="1"/>
</dbReference>
<accession>A0ABY6Q302</accession>